<dbReference type="SMART" id="SM00512">
    <property type="entry name" value="Skp1"/>
    <property type="match status" value="1"/>
</dbReference>
<dbReference type="OrthoDB" id="2342932at2759"/>
<dbReference type="STRING" id="35608.A0A2U1MNS6"/>
<dbReference type="GO" id="GO:0016567">
    <property type="term" value="P:protein ubiquitination"/>
    <property type="evidence" value="ECO:0007669"/>
    <property type="project" value="UniProtKB-UniPathway"/>
</dbReference>
<reference evidence="5 6" key="1">
    <citation type="journal article" date="2018" name="Mol. Plant">
        <title>The genome of Artemisia annua provides insight into the evolution of Asteraceae family and artemisinin biosynthesis.</title>
        <authorList>
            <person name="Shen Q."/>
            <person name="Zhang L."/>
            <person name="Liao Z."/>
            <person name="Wang S."/>
            <person name="Yan T."/>
            <person name="Shi P."/>
            <person name="Liu M."/>
            <person name="Fu X."/>
            <person name="Pan Q."/>
            <person name="Wang Y."/>
            <person name="Lv Z."/>
            <person name="Lu X."/>
            <person name="Zhang F."/>
            <person name="Jiang W."/>
            <person name="Ma Y."/>
            <person name="Chen M."/>
            <person name="Hao X."/>
            <person name="Li L."/>
            <person name="Tang Y."/>
            <person name="Lv G."/>
            <person name="Zhou Y."/>
            <person name="Sun X."/>
            <person name="Brodelius P.E."/>
            <person name="Rose J.K.C."/>
            <person name="Tang K."/>
        </authorList>
    </citation>
    <scope>NUCLEOTIDE SEQUENCE [LARGE SCALE GENOMIC DNA]</scope>
    <source>
        <strain evidence="6">cv. Huhao1</strain>
        <tissue evidence="5">Leaf</tissue>
    </source>
</reference>
<accession>A0A2U1MNS6</accession>
<dbReference type="Pfam" id="PF03931">
    <property type="entry name" value="Skp1_POZ"/>
    <property type="match status" value="1"/>
</dbReference>
<dbReference type="GO" id="GO:0009867">
    <property type="term" value="P:jasmonic acid mediated signaling pathway"/>
    <property type="evidence" value="ECO:0007669"/>
    <property type="project" value="UniProtKB-ARBA"/>
</dbReference>
<gene>
    <name evidence="5" type="ORF">CTI12_AA359450</name>
</gene>
<dbReference type="InterPro" id="IPR016897">
    <property type="entry name" value="SKP1"/>
</dbReference>
<comment type="caution">
    <text evidence="5">The sequence shown here is derived from an EMBL/GenBank/DDBJ whole genome shotgun (WGS) entry which is preliminary data.</text>
</comment>
<organism evidence="5 6">
    <name type="scientific">Artemisia annua</name>
    <name type="common">Sweet wormwood</name>
    <dbReference type="NCBI Taxonomy" id="35608"/>
    <lineage>
        <taxon>Eukaryota</taxon>
        <taxon>Viridiplantae</taxon>
        <taxon>Streptophyta</taxon>
        <taxon>Embryophyta</taxon>
        <taxon>Tracheophyta</taxon>
        <taxon>Spermatophyta</taxon>
        <taxon>Magnoliopsida</taxon>
        <taxon>eudicotyledons</taxon>
        <taxon>Gunneridae</taxon>
        <taxon>Pentapetalae</taxon>
        <taxon>asterids</taxon>
        <taxon>campanulids</taxon>
        <taxon>Asterales</taxon>
        <taxon>Asteraceae</taxon>
        <taxon>Asteroideae</taxon>
        <taxon>Anthemideae</taxon>
        <taxon>Artemisiinae</taxon>
        <taxon>Artemisia</taxon>
    </lineage>
</organism>
<evidence type="ECO:0000313" key="5">
    <source>
        <dbReference type="EMBL" id="PWA62921.1"/>
    </source>
</evidence>
<evidence type="ECO:0000256" key="3">
    <source>
        <dbReference type="ARBA" id="ARBA00022786"/>
    </source>
</evidence>
<evidence type="ECO:0000259" key="4">
    <source>
        <dbReference type="Pfam" id="PF03931"/>
    </source>
</evidence>
<dbReference type="InterPro" id="IPR011333">
    <property type="entry name" value="SKP1/BTB/POZ_sf"/>
</dbReference>
<comment type="similarity">
    <text evidence="2">Belongs to the SKP1 family.</text>
</comment>
<proteinExistence type="inferred from homology"/>
<keyword evidence="3" id="KW-0833">Ubl conjugation pathway</keyword>
<dbReference type="UniPathway" id="UPA00143"/>
<dbReference type="Gene3D" id="3.30.710.10">
    <property type="entry name" value="Potassium Channel Kv1.1, Chain A"/>
    <property type="match status" value="1"/>
</dbReference>
<protein>
    <submittedName>
        <fullName evidence="5">SKP1-like protein 21</fullName>
    </submittedName>
</protein>
<dbReference type="SUPFAM" id="SSF54695">
    <property type="entry name" value="POZ domain"/>
    <property type="match status" value="1"/>
</dbReference>
<dbReference type="AlphaFoldDB" id="A0A2U1MNS6"/>
<evidence type="ECO:0000313" key="6">
    <source>
        <dbReference type="Proteomes" id="UP000245207"/>
    </source>
</evidence>
<dbReference type="SUPFAM" id="SSF81382">
    <property type="entry name" value="Skp1 dimerisation domain-like"/>
    <property type="match status" value="1"/>
</dbReference>
<name>A0A2U1MNS6_ARTAN</name>
<dbReference type="InterPro" id="IPR036296">
    <property type="entry name" value="SKP1-like_dim_sf"/>
</dbReference>
<evidence type="ECO:0000256" key="2">
    <source>
        <dbReference type="ARBA" id="ARBA00009993"/>
    </source>
</evidence>
<sequence>MKGFLLWRNNGVDVCDCCVGWDHGNDDDNGRHYLMIYLMRGQRRAHSWGVLGWERQLISCCTRVRASPGPKSDARFRPMVHVGLEGGKNGLPKKSRIVSMTSYMWLQTADGLIQQVEQDVALFCPFIRHTMLTSGGSSEAHPIILPETVTSTVLGAILDYCQFHHLPGRSNLELKYFNKKFIWVHRESLTELLTPAKSLQMTQLVDLLCGPLVKLVEISTDEEIRQAFGIPDDITEEDKWTPIQINTDNSEVRLFNKLCARKRKEIKQKEKMKNVEVEAPPVDNRSIDDLMSFINGENEGVNLGLKAYQTVLVLDTLPFFVGVCLVIKLTDIGDLLL</sequence>
<evidence type="ECO:0000256" key="1">
    <source>
        <dbReference type="ARBA" id="ARBA00004906"/>
    </source>
</evidence>
<dbReference type="GO" id="GO:0006511">
    <property type="term" value="P:ubiquitin-dependent protein catabolic process"/>
    <property type="evidence" value="ECO:0007669"/>
    <property type="project" value="InterPro"/>
</dbReference>
<comment type="pathway">
    <text evidence="1">Protein modification; protein ubiquitination.</text>
</comment>
<dbReference type="EMBL" id="PKPP01004751">
    <property type="protein sequence ID" value="PWA62921.1"/>
    <property type="molecule type" value="Genomic_DNA"/>
</dbReference>
<dbReference type="PANTHER" id="PTHR11165">
    <property type="entry name" value="SKP1"/>
    <property type="match status" value="1"/>
</dbReference>
<dbReference type="InterPro" id="IPR016073">
    <property type="entry name" value="Skp1_comp_POZ"/>
</dbReference>
<dbReference type="InterPro" id="IPR001232">
    <property type="entry name" value="SKP1-like"/>
</dbReference>
<dbReference type="Proteomes" id="UP000245207">
    <property type="component" value="Unassembled WGS sequence"/>
</dbReference>
<keyword evidence="6" id="KW-1185">Reference proteome</keyword>
<feature type="domain" description="SKP1 component POZ" evidence="4">
    <location>
        <begin position="106"/>
        <end position="165"/>
    </location>
</feature>